<comment type="caution">
    <text evidence="6">The sequence shown here is derived from an EMBL/GenBank/DDBJ whole genome shotgun (WGS) entry which is preliminary data.</text>
</comment>
<evidence type="ECO:0000256" key="4">
    <source>
        <dbReference type="ARBA" id="ARBA00023163"/>
    </source>
</evidence>
<dbReference type="PANTHER" id="PTHR30537">
    <property type="entry name" value="HTH-TYPE TRANSCRIPTIONAL REGULATOR"/>
    <property type="match status" value="1"/>
</dbReference>
<dbReference type="PROSITE" id="PS50931">
    <property type="entry name" value="HTH_LYSR"/>
    <property type="match status" value="1"/>
</dbReference>
<dbReference type="CDD" id="cd08422">
    <property type="entry name" value="PBP2_CrgA_like"/>
    <property type="match status" value="1"/>
</dbReference>
<dbReference type="GO" id="GO:0006351">
    <property type="term" value="P:DNA-templated transcription"/>
    <property type="evidence" value="ECO:0007669"/>
    <property type="project" value="TreeGrafter"/>
</dbReference>
<proteinExistence type="inferred from homology"/>
<dbReference type="InterPro" id="IPR058163">
    <property type="entry name" value="LysR-type_TF_proteobact-type"/>
</dbReference>
<comment type="similarity">
    <text evidence="1">Belongs to the LysR transcriptional regulatory family.</text>
</comment>
<dbReference type="AlphaFoldDB" id="A0A8J7PJN1"/>
<dbReference type="InterPro" id="IPR036388">
    <property type="entry name" value="WH-like_DNA-bd_sf"/>
</dbReference>
<accession>A0A8J7PJN1</accession>
<keyword evidence="3" id="KW-0238">DNA-binding</keyword>
<dbReference type="InterPro" id="IPR005119">
    <property type="entry name" value="LysR_subst-bd"/>
</dbReference>
<evidence type="ECO:0000256" key="2">
    <source>
        <dbReference type="ARBA" id="ARBA00023015"/>
    </source>
</evidence>
<keyword evidence="2" id="KW-0805">Transcription regulation</keyword>
<name>A0A8J7PJN1_9PROT</name>
<dbReference type="SUPFAM" id="SSF53850">
    <property type="entry name" value="Periplasmic binding protein-like II"/>
    <property type="match status" value="1"/>
</dbReference>
<dbReference type="PRINTS" id="PR00039">
    <property type="entry name" value="HTHLYSR"/>
</dbReference>
<evidence type="ECO:0000256" key="1">
    <source>
        <dbReference type="ARBA" id="ARBA00009437"/>
    </source>
</evidence>
<keyword evidence="4" id="KW-0804">Transcription</keyword>
<evidence type="ECO:0000256" key="3">
    <source>
        <dbReference type="ARBA" id="ARBA00023125"/>
    </source>
</evidence>
<reference evidence="6" key="1">
    <citation type="submission" date="2021-02" db="EMBL/GenBank/DDBJ databases">
        <title>Thiocyanate and organic carbon inputs drive convergent selection for specific autotrophic Afipia and Thiobacillus strains within complex microbiomes.</title>
        <authorList>
            <person name="Huddy R.J."/>
            <person name="Sachdeva R."/>
            <person name="Kadzinga F."/>
            <person name="Kantor R.S."/>
            <person name="Harrison S.T.L."/>
            <person name="Banfield J.F."/>
        </authorList>
    </citation>
    <scope>NUCLEOTIDE SEQUENCE</scope>
    <source>
        <strain evidence="6">SCN18_10_11_15_R4_P_38_20</strain>
    </source>
</reference>
<dbReference type="Proteomes" id="UP000664414">
    <property type="component" value="Unassembled WGS sequence"/>
</dbReference>
<sequence length="297" mass="34036">MDWDKLRIFHTVALAGSFTRAAEQLNLSQSAISRQVNGLEESLGVPLFYRHARGLVMTEQGELLFESVREVFSKLAMTEALLNESQGHPRGPLKITTSIAFGSMWLAPLLGEFLELYPHIRVNLILRDDEPDLNMREADISIPSIPPTQPDMISVPLPLYRLRIYGSRSYFKKFGVPVKPQDLDNHRLIAFGDEISHRLNKVNWILHAGTRRGQTREPYLIINNAYAILQCVKAGLGIAGMHKYILDKDYDLIEILPELEGAMVQRFIVYPEQLRNSKRIIAFRQFIERKALEHQDF</sequence>
<feature type="domain" description="HTH lysR-type" evidence="5">
    <location>
        <begin position="1"/>
        <end position="58"/>
    </location>
</feature>
<dbReference type="FunFam" id="1.10.10.10:FF:000001">
    <property type="entry name" value="LysR family transcriptional regulator"/>
    <property type="match status" value="1"/>
</dbReference>
<evidence type="ECO:0000259" key="5">
    <source>
        <dbReference type="PROSITE" id="PS50931"/>
    </source>
</evidence>
<dbReference type="Gene3D" id="1.10.10.10">
    <property type="entry name" value="Winged helix-like DNA-binding domain superfamily/Winged helix DNA-binding domain"/>
    <property type="match status" value="1"/>
</dbReference>
<evidence type="ECO:0000313" key="7">
    <source>
        <dbReference type="Proteomes" id="UP000664414"/>
    </source>
</evidence>
<dbReference type="InterPro" id="IPR000847">
    <property type="entry name" value="LysR_HTH_N"/>
</dbReference>
<dbReference type="SUPFAM" id="SSF46785">
    <property type="entry name" value="Winged helix' DNA-binding domain"/>
    <property type="match status" value="1"/>
</dbReference>
<dbReference type="InterPro" id="IPR036390">
    <property type="entry name" value="WH_DNA-bd_sf"/>
</dbReference>
<dbReference type="Pfam" id="PF00126">
    <property type="entry name" value="HTH_1"/>
    <property type="match status" value="1"/>
</dbReference>
<dbReference type="GO" id="GO:0043565">
    <property type="term" value="F:sequence-specific DNA binding"/>
    <property type="evidence" value="ECO:0007669"/>
    <property type="project" value="TreeGrafter"/>
</dbReference>
<organism evidence="6 7">
    <name type="scientific">Candidatus Paracaedimonas acanthamoebae</name>
    <dbReference type="NCBI Taxonomy" id="244581"/>
    <lineage>
        <taxon>Bacteria</taxon>
        <taxon>Pseudomonadati</taxon>
        <taxon>Pseudomonadota</taxon>
        <taxon>Alphaproteobacteria</taxon>
        <taxon>Holosporales</taxon>
        <taxon>Caedimonadaceae</taxon>
        <taxon>Candidatus Paracaedimonas</taxon>
    </lineage>
</organism>
<dbReference type="Gene3D" id="3.40.190.290">
    <property type="match status" value="1"/>
</dbReference>
<dbReference type="Pfam" id="PF03466">
    <property type="entry name" value="LysR_substrate"/>
    <property type="match status" value="1"/>
</dbReference>
<dbReference type="EMBL" id="JAFKGL010000015">
    <property type="protein sequence ID" value="MBN9412982.1"/>
    <property type="molecule type" value="Genomic_DNA"/>
</dbReference>
<dbReference type="PANTHER" id="PTHR30537:SF20">
    <property type="entry name" value="TRANSCRIPTIONAL REGULATORY PROTEIN"/>
    <property type="match status" value="1"/>
</dbReference>
<evidence type="ECO:0000313" key="6">
    <source>
        <dbReference type="EMBL" id="MBN9412982.1"/>
    </source>
</evidence>
<protein>
    <submittedName>
        <fullName evidence="6">LysR family transcriptional regulator</fullName>
    </submittedName>
</protein>
<dbReference type="GO" id="GO:0003700">
    <property type="term" value="F:DNA-binding transcription factor activity"/>
    <property type="evidence" value="ECO:0007669"/>
    <property type="project" value="InterPro"/>
</dbReference>
<gene>
    <name evidence="6" type="ORF">J0H12_03530</name>
</gene>